<gene>
    <name evidence="2" type="ORF">C1645_779719</name>
</gene>
<dbReference type="Proteomes" id="UP000265703">
    <property type="component" value="Unassembled WGS sequence"/>
</dbReference>
<keyword evidence="3" id="KW-1185">Reference proteome</keyword>
<comment type="caution">
    <text evidence="2">The sequence shown here is derived from an EMBL/GenBank/DDBJ whole genome shotgun (WGS) entry which is preliminary data.</text>
</comment>
<accession>A0A397SJW1</accession>
<reference evidence="2 3" key="1">
    <citation type="submission" date="2018-06" db="EMBL/GenBank/DDBJ databases">
        <title>Comparative genomics reveals the genomic features of Rhizophagus irregularis, R. cerebriforme, R. diaphanum and Gigaspora rosea, and their symbiotic lifestyle signature.</title>
        <authorList>
            <person name="Morin E."/>
            <person name="San Clemente H."/>
            <person name="Chen E.C.H."/>
            <person name="De La Providencia I."/>
            <person name="Hainaut M."/>
            <person name="Kuo A."/>
            <person name="Kohler A."/>
            <person name="Murat C."/>
            <person name="Tang N."/>
            <person name="Roy S."/>
            <person name="Loubradou J."/>
            <person name="Henrissat B."/>
            <person name="Grigoriev I.V."/>
            <person name="Corradi N."/>
            <person name="Roux C."/>
            <person name="Martin F.M."/>
        </authorList>
    </citation>
    <scope>NUCLEOTIDE SEQUENCE [LARGE SCALE GENOMIC DNA]</scope>
    <source>
        <strain evidence="2 3">DAOM 227022</strain>
    </source>
</reference>
<dbReference type="EMBL" id="QKYT01000364">
    <property type="protein sequence ID" value="RIA86423.1"/>
    <property type="molecule type" value="Genomic_DNA"/>
</dbReference>
<evidence type="ECO:0000313" key="3">
    <source>
        <dbReference type="Proteomes" id="UP000265703"/>
    </source>
</evidence>
<sequence length="65" mass="7351">MTTGPVATRGMRSFLRSLPLEAYPLGAVLTFAVFYGVGQSIYKLQNDRSLRRYPSYYARTSNNIN</sequence>
<keyword evidence="1" id="KW-0472">Membrane</keyword>
<feature type="transmembrane region" description="Helical" evidence="1">
    <location>
        <begin position="22"/>
        <end position="42"/>
    </location>
</feature>
<name>A0A397SJW1_9GLOM</name>
<dbReference type="AlphaFoldDB" id="A0A397SJW1"/>
<keyword evidence="1" id="KW-0812">Transmembrane</keyword>
<dbReference type="OrthoDB" id="202195at2759"/>
<keyword evidence="1" id="KW-1133">Transmembrane helix</keyword>
<evidence type="ECO:0000256" key="1">
    <source>
        <dbReference type="SAM" id="Phobius"/>
    </source>
</evidence>
<organism evidence="2 3">
    <name type="scientific">Glomus cerebriforme</name>
    <dbReference type="NCBI Taxonomy" id="658196"/>
    <lineage>
        <taxon>Eukaryota</taxon>
        <taxon>Fungi</taxon>
        <taxon>Fungi incertae sedis</taxon>
        <taxon>Mucoromycota</taxon>
        <taxon>Glomeromycotina</taxon>
        <taxon>Glomeromycetes</taxon>
        <taxon>Glomerales</taxon>
        <taxon>Glomeraceae</taxon>
        <taxon>Glomus</taxon>
    </lineage>
</organism>
<protein>
    <submittedName>
        <fullName evidence="2">Uncharacterized protein</fullName>
    </submittedName>
</protein>
<proteinExistence type="predicted"/>
<evidence type="ECO:0000313" key="2">
    <source>
        <dbReference type="EMBL" id="RIA86423.1"/>
    </source>
</evidence>